<dbReference type="InterPro" id="IPR008978">
    <property type="entry name" value="HSP20-like_chaperone"/>
</dbReference>
<evidence type="ECO:0000256" key="2">
    <source>
        <dbReference type="SAM" id="MobiDB-lite"/>
    </source>
</evidence>
<proteinExistence type="inferred from homology"/>
<dbReference type="PANTHER" id="PTHR21083:SF0">
    <property type="entry name" value="DYNEIN AXONEMAL ASSEMBLY FACTOR 6"/>
    <property type="match status" value="1"/>
</dbReference>
<gene>
    <name evidence="4" type="ORF">BCR36DRAFT_372587</name>
</gene>
<dbReference type="Proteomes" id="UP000193719">
    <property type="component" value="Unassembled WGS sequence"/>
</dbReference>
<dbReference type="PROSITE" id="PS51203">
    <property type="entry name" value="CS"/>
    <property type="match status" value="1"/>
</dbReference>
<comment type="similarity">
    <text evidence="1">Belongs to the PIH1 family.</text>
</comment>
<dbReference type="Pfam" id="PF18201">
    <property type="entry name" value="PIH1_CS"/>
    <property type="match status" value="1"/>
</dbReference>
<reference evidence="4 5" key="1">
    <citation type="submission" date="2016-08" db="EMBL/GenBank/DDBJ databases">
        <title>Genomes of anaerobic fungi encode conserved fungal cellulosomes for biomass hydrolysis.</title>
        <authorList>
            <consortium name="DOE Joint Genome Institute"/>
            <person name="Haitjema C.H."/>
            <person name="Gilmore S.P."/>
            <person name="Henske J.K."/>
            <person name="Solomon K.V."/>
            <person name="De Groot R."/>
            <person name="Kuo A."/>
            <person name="Mondo S.J."/>
            <person name="Salamov A.A."/>
            <person name="Labutti K."/>
            <person name="Zhao Z."/>
            <person name="Chiniquy J."/>
            <person name="Barry K."/>
            <person name="Brewer H.M."/>
            <person name="Purvine S.O."/>
            <person name="Wright A.T."/>
            <person name="Boxma B."/>
            <person name="Van Alen T."/>
            <person name="Hackstein J.H."/>
            <person name="Baker S.E."/>
            <person name="Grigoriev I.V."/>
            <person name="O'Malley M.A."/>
        </authorList>
    </citation>
    <scope>NUCLEOTIDE SEQUENCE [LARGE SCALE GENOMIC DNA]</scope>
    <source>
        <strain evidence="5">finn</strain>
    </source>
</reference>
<evidence type="ECO:0000256" key="1">
    <source>
        <dbReference type="ARBA" id="ARBA00008511"/>
    </source>
</evidence>
<protein>
    <recommendedName>
        <fullName evidence="3">CS domain-containing protein</fullName>
    </recommendedName>
</protein>
<dbReference type="Gene3D" id="2.60.40.790">
    <property type="match status" value="1"/>
</dbReference>
<feature type="region of interest" description="Disordered" evidence="2">
    <location>
        <begin position="18"/>
        <end position="39"/>
    </location>
</feature>
<dbReference type="SUPFAM" id="SSF49764">
    <property type="entry name" value="HSP20-like chaperones"/>
    <property type="match status" value="1"/>
</dbReference>
<dbReference type="STRING" id="1754191.A0A1Y1V2I0"/>
<dbReference type="GO" id="GO:0045505">
    <property type="term" value="F:dynein intermediate chain binding"/>
    <property type="evidence" value="ECO:0007669"/>
    <property type="project" value="TreeGrafter"/>
</dbReference>
<evidence type="ECO:0000259" key="3">
    <source>
        <dbReference type="PROSITE" id="PS51203"/>
    </source>
</evidence>
<dbReference type="CDD" id="cd00298">
    <property type="entry name" value="ACD_sHsps_p23-like"/>
    <property type="match status" value="1"/>
</dbReference>
<comment type="caution">
    <text evidence="4">The sequence shown here is derived from an EMBL/GenBank/DDBJ whole genome shotgun (WGS) entry which is preliminary data.</text>
</comment>
<dbReference type="InterPro" id="IPR026697">
    <property type="entry name" value="DNAAF6"/>
</dbReference>
<dbReference type="AlphaFoldDB" id="A0A1Y1V2I0"/>
<dbReference type="PANTHER" id="PTHR21083">
    <property type="entry name" value="TWISTER"/>
    <property type="match status" value="1"/>
</dbReference>
<dbReference type="InterPro" id="IPR007052">
    <property type="entry name" value="CS_dom"/>
</dbReference>
<dbReference type="GO" id="GO:0005737">
    <property type="term" value="C:cytoplasm"/>
    <property type="evidence" value="ECO:0007669"/>
    <property type="project" value="TreeGrafter"/>
</dbReference>
<name>A0A1Y1V2I0_9FUNG</name>
<dbReference type="GO" id="GO:0070286">
    <property type="term" value="P:axonemal dynein complex assembly"/>
    <property type="evidence" value="ECO:0007669"/>
    <property type="project" value="InterPro"/>
</dbReference>
<evidence type="ECO:0000313" key="5">
    <source>
        <dbReference type="Proteomes" id="UP000193719"/>
    </source>
</evidence>
<keyword evidence="5" id="KW-1185">Reference proteome</keyword>
<evidence type="ECO:0000313" key="4">
    <source>
        <dbReference type="EMBL" id="ORX45803.1"/>
    </source>
</evidence>
<dbReference type="GO" id="GO:0051087">
    <property type="term" value="F:protein-folding chaperone binding"/>
    <property type="evidence" value="ECO:0007669"/>
    <property type="project" value="InterPro"/>
</dbReference>
<organism evidence="4 5">
    <name type="scientific">Piromyces finnis</name>
    <dbReference type="NCBI Taxonomy" id="1754191"/>
    <lineage>
        <taxon>Eukaryota</taxon>
        <taxon>Fungi</taxon>
        <taxon>Fungi incertae sedis</taxon>
        <taxon>Chytridiomycota</taxon>
        <taxon>Chytridiomycota incertae sedis</taxon>
        <taxon>Neocallimastigomycetes</taxon>
        <taxon>Neocallimastigales</taxon>
        <taxon>Neocallimastigaceae</taxon>
        <taxon>Piromyces</taxon>
    </lineage>
</organism>
<accession>A0A1Y1V2I0</accession>
<dbReference type="EMBL" id="MCFH01000038">
    <property type="protein sequence ID" value="ORX45803.1"/>
    <property type="molecule type" value="Genomic_DNA"/>
</dbReference>
<feature type="domain" description="CS" evidence="3">
    <location>
        <begin position="104"/>
        <end position="186"/>
    </location>
</feature>
<dbReference type="InterPro" id="IPR041442">
    <property type="entry name" value="PIH1D1/2/3_CS-like"/>
</dbReference>
<sequence>MNGGSSILALSNLLKESENQAEKKYKEEESKFTPGLIGDKKKKTTTVEDIVNEHHQNNKKKNKNDIWDDEDIDEVYIEEDPRTEPEYDIIYRQKVTTEDIYLGMSGKTPGFHDCDEMVITIQLPGVKKISDIDLTVYENKIDVRTSTYLLNLPLPKPILENEGNAKWKKDKSELVLSLPLKKEFSF</sequence>
<feature type="compositionally biased region" description="Basic and acidic residues" evidence="2">
    <location>
        <begin position="18"/>
        <end position="31"/>
    </location>
</feature>
<dbReference type="OrthoDB" id="25887at2759"/>
<reference evidence="4 5" key="2">
    <citation type="submission" date="2016-08" db="EMBL/GenBank/DDBJ databases">
        <title>Pervasive Adenine N6-methylation of Active Genes in Fungi.</title>
        <authorList>
            <consortium name="DOE Joint Genome Institute"/>
            <person name="Mondo S.J."/>
            <person name="Dannebaum R.O."/>
            <person name="Kuo R.C."/>
            <person name="Labutti K."/>
            <person name="Haridas S."/>
            <person name="Kuo A."/>
            <person name="Salamov A."/>
            <person name="Ahrendt S.R."/>
            <person name="Lipzen A."/>
            <person name="Sullivan W."/>
            <person name="Andreopoulos W.B."/>
            <person name="Clum A."/>
            <person name="Lindquist E."/>
            <person name="Daum C."/>
            <person name="Ramamoorthy G.K."/>
            <person name="Gryganskyi A."/>
            <person name="Culley D."/>
            <person name="Magnuson J.K."/>
            <person name="James T.Y."/>
            <person name="O'Malley M.A."/>
            <person name="Stajich J.E."/>
            <person name="Spatafora J.W."/>
            <person name="Visel A."/>
            <person name="Grigoriev I.V."/>
        </authorList>
    </citation>
    <scope>NUCLEOTIDE SEQUENCE [LARGE SCALE GENOMIC DNA]</scope>
    <source>
        <strain evidence="5">finn</strain>
    </source>
</reference>